<comment type="subcellular location">
    <subcellularLocation>
        <location evidence="2">Cytoplasm</location>
    </subcellularLocation>
    <subcellularLocation>
        <location evidence="1">Nucleus</location>
    </subcellularLocation>
</comment>
<keyword evidence="8" id="KW-0539">Nucleus</keyword>
<reference evidence="10 11" key="1">
    <citation type="journal article" date="2018" name="Evol. Lett.">
        <title>Horizontal gene cluster transfer increased hallucinogenic mushroom diversity.</title>
        <authorList>
            <person name="Reynolds H.T."/>
            <person name="Vijayakumar V."/>
            <person name="Gluck-Thaler E."/>
            <person name="Korotkin H.B."/>
            <person name="Matheny P.B."/>
            <person name="Slot J.C."/>
        </authorList>
    </citation>
    <scope>NUCLEOTIDE SEQUENCE [LARGE SCALE GENOMIC DNA]</scope>
    <source>
        <strain evidence="10 11">2631</strain>
    </source>
</reference>
<dbReference type="STRING" id="93625.A0A409WVU7"/>
<dbReference type="InterPro" id="IPR019410">
    <property type="entry name" value="Methyltransf_16"/>
</dbReference>
<dbReference type="GO" id="GO:0005634">
    <property type="term" value="C:nucleus"/>
    <property type="evidence" value="ECO:0007669"/>
    <property type="project" value="UniProtKB-SubCell"/>
</dbReference>
<dbReference type="GO" id="GO:0018064">
    <property type="term" value="F:protein-L-histidine N-tele-methyltransferase activity"/>
    <property type="evidence" value="ECO:0007669"/>
    <property type="project" value="UniProtKB-EC"/>
</dbReference>
<proteinExistence type="inferred from homology"/>
<dbReference type="SUPFAM" id="SSF53335">
    <property type="entry name" value="S-adenosyl-L-methionine-dependent methyltransferases"/>
    <property type="match status" value="1"/>
</dbReference>
<evidence type="ECO:0000313" key="10">
    <source>
        <dbReference type="EMBL" id="PPQ82591.1"/>
    </source>
</evidence>
<dbReference type="EMBL" id="NHYD01003120">
    <property type="protein sequence ID" value="PPQ82591.1"/>
    <property type="molecule type" value="Genomic_DNA"/>
</dbReference>
<dbReference type="PANTHER" id="PTHR14614:SF39">
    <property type="entry name" value="HISTIDINE PROTEIN METHYLTRANSFERASE 1 HOMOLOG"/>
    <property type="match status" value="1"/>
</dbReference>
<dbReference type="GO" id="GO:0032259">
    <property type="term" value="P:methylation"/>
    <property type="evidence" value="ECO:0007669"/>
    <property type="project" value="UniProtKB-KW"/>
</dbReference>
<dbReference type="FunCoup" id="A0A409WVU7">
    <property type="interactions" value="336"/>
</dbReference>
<accession>A0A409WVU7</accession>
<evidence type="ECO:0000256" key="8">
    <source>
        <dbReference type="ARBA" id="ARBA00023242"/>
    </source>
</evidence>
<dbReference type="InParanoid" id="A0A409WVU7"/>
<keyword evidence="11" id="KW-1185">Reference proteome</keyword>
<keyword evidence="7" id="KW-0949">S-adenosyl-L-methionine</keyword>
<evidence type="ECO:0000256" key="2">
    <source>
        <dbReference type="ARBA" id="ARBA00004496"/>
    </source>
</evidence>
<keyword evidence="4" id="KW-0963">Cytoplasm</keyword>
<evidence type="ECO:0000256" key="5">
    <source>
        <dbReference type="ARBA" id="ARBA00022603"/>
    </source>
</evidence>
<comment type="caution">
    <text evidence="10">The sequence shown here is derived from an EMBL/GenBank/DDBJ whole genome shotgun (WGS) entry which is preliminary data.</text>
</comment>
<name>A0A409WVU7_PSICY</name>
<dbReference type="EC" id="2.1.1.85" evidence="3"/>
<dbReference type="OrthoDB" id="1723750at2759"/>
<evidence type="ECO:0000256" key="9">
    <source>
        <dbReference type="ARBA" id="ARBA00038126"/>
    </source>
</evidence>
<evidence type="ECO:0000256" key="1">
    <source>
        <dbReference type="ARBA" id="ARBA00004123"/>
    </source>
</evidence>
<dbReference type="Gene3D" id="3.40.50.150">
    <property type="entry name" value="Vaccinia Virus protein VP39"/>
    <property type="match status" value="1"/>
</dbReference>
<dbReference type="InterPro" id="IPR029063">
    <property type="entry name" value="SAM-dependent_MTases_sf"/>
</dbReference>
<comment type="similarity">
    <text evidence="9">Belongs to the methyltransferase superfamily. METTL18 family.</text>
</comment>
<evidence type="ECO:0000256" key="6">
    <source>
        <dbReference type="ARBA" id="ARBA00022679"/>
    </source>
</evidence>
<evidence type="ECO:0000256" key="7">
    <source>
        <dbReference type="ARBA" id="ARBA00022691"/>
    </source>
</evidence>
<evidence type="ECO:0000256" key="3">
    <source>
        <dbReference type="ARBA" id="ARBA00012533"/>
    </source>
</evidence>
<evidence type="ECO:0000313" key="11">
    <source>
        <dbReference type="Proteomes" id="UP000283269"/>
    </source>
</evidence>
<sequence>MFKFDFDIDDADDSEDFLSLGIETINLQDTLAQEKASLQLEPFSEISFNQLLYGVPDQISYSPLFIPLSSTRKSTCLLRRDLFDARFQLISEGAGDAVEAESNPFDSITSRKALEFLDAPSDLVPGIYEGGLKTWECSLDLVDYLDSLEETSELESFYGKRILEIGCGTGVPSMYIFRELLSFAKCGDQDKLPAETVIHLQDYNTSVLQLVTLPNMLLTWYTSTHADAYRTAMNDDDMAPTIQPINAGELPITPEFKTAFLKTLESLNITLRFFVGSWDTFSPLPTSADPVKANKYDIILTSETIYRKESLRPLIDLMRRACLGPGEKEASYLCLVAAKVLYFGVGGGVSDFLQAVEGEKATVDTVLERTAGVGRKIMRIRW</sequence>
<dbReference type="Proteomes" id="UP000283269">
    <property type="component" value="Unassembled WGS sequence"/>
</dbReference>
<protein>
    <recommendedName>
        <fullName evidence="3">protein-histidine N-methyltransferase</fullName>
        <ecNumber evidence="3">2.1.1.85</ecNumber>
    </recommendedName>
</protein>
<dbReference type="GO" id="GO:0005737">
    <property type="term" value="C:cytoplasm"/>
    <property type="evidence" value="ECO:0007669"/>
    <property type="project" value="UniProtKB-SubCell"/>
</dbReference>
<dbReference type="AlphaFoldDB" id="A0A409WVU7"/>
<dbReference type="PANTHER" id="PTHR14614">
    <property type="entry name" value="HEPATOCELLULAR CARCINOMA-ASSOCIATED ANTIGEN"/>
    <property type="match status" value="1"/>
</dbReference>
<evidence type="ECO:0000256" key="4">
    <source>
        <dbReference type="ARBA" id="ARBA00022490"/>
    </source>
</evidence>
<keyword evidence="5" id="KW-0489">Methyltransferase</keyword>
<keyword evidence="6" id="KW-0808">Transferase</keyword>
<gene>
    <name evidence="10" type="ORF">CVT25_007105</name>
</gene>
<organism evidence="10 11">
    <name type="scientific">Psilocybe cyanescens</name>
    <dbReference type="NCBI Taxonomy" id="93625"/>
    <lineage>
        <taxon>Eukaryota</taxon>
        <taxon>Fungi</taxon>
        <taxon>Dikarya</taxon>
        <taxon>Basidiomycota</taxon>
        <taxon>Agaricomycotina</taxon>
        <taxon>Agaricomycetes</taxon>
        <taxon>Agaricomycetidae</taxon>
        <taxon>Agaricales</taxon>
        <taxon>Agaricineae</taxon>
        <taxon>Strophariaceae</taxon>
        <taxon>Psilocybe</taxon>
    </lineage>
</organism>